<dbReference type="EMBL" id="JBHUCP010000005">
    <property type="protein sequence ID" value="MFD1529579.1"/>
    <property type="molecule type" value="Genomic_DNA"/>
</dbReference>
<evidence type="ECO:0000256" key="1">
    <source>
        <dbReference type="SAM" id="MobiDB-lite"/>
    </source>
</evidence>
<evidence type="ECO:0000313" key="3">
    <source>
        <dbReference type="Proteomes" id="UP001597145"/>
    </source>
</evidence>
<evidence type="ECO:0000313" key="2">
    <source>
        <dbReference type="EMBL" id="MFD1529579.1"/>
    </source>
</evidence>
<proteinExistence type="predicted"/>
<name>A0ABW4FH18_9PSEU</name>
<organism evidence="2 3">
    <name type="scientific">Pseudonocardia aurantiaca</name>
    <dbReference type="NCBI Taxonomy" id="75290"/>
    <lineage>
        <taxon>Bacteria</taxon>
        <taxon>Bacillati</taxon>
        <taxon>Actinomycetota</taxon>
        <taxon>Actinomycetes</taxon>
        <taxon>Pseudonocardiales</taxon>
        <taxon>Pseudonocardiaceae</taxon>
        <taxon>Pseudonocardia</taxon>
    </lineage>
</organism>
<dbReference type="Proteomes" id="UP001597145">
    <property type="component" value="Unassembled WGS sequence"/>
</dbReference>
<comment type="caution">
    <text evidence="2">The sequence shown here is derived from an EMBL/GenBank/DDBJ whole genome shotgun (WGS) entry which is preliminary data.</text>
</comment>
<feature type="compositionally biased region" description="Polar residues" evidence="1">
    <location>
        <begin position="48"/>
        <end position="58"/>
    </location>
</feature>
<reference evidence="3" key="1">
    <citation type="journal article" date="2019" name="Int. J. Syst. Evol. Microbiol.">
        <title>The Global Catalogue of Microorganisms (GCM) 10K type strain sequencing project: providing services to taxonomists for standard genome sequencing and annotation.</title>
        <authorList>
            <consortium name="The Broad Institute Genomics Platform"/>
            <consortium name="The Broad Institute Genome Sequencing Center for Infectious Disease"/>
            <person name="Wu L."/>
            <person name="Ma J."/>
        </authorList>
    </citation>
    <scope>NUCLEOTIDE SEQUENCE [LARGE SCALE GENOMIC DNA]</scope>
    <source>
        <strain evidence="3">JCM 12165</strain>
    </source>
</reference>
<accession>A0ABW4FH18</accession>
<keyword evidence="3" id="KW-1185">Reference proteome</keyword>
<feature type="region of interest" description="Disordered" evidence="1">
    <location>
        <begin position="31"/>
        <end position="58"/>
    </location>
</feature>
<dbReference type="RefSeq" id="WP_343981640.1">
    <property type="nucleotide sequence ID" value="NZ_BAAAJG010000015.1"/>
</dbReference>
<protein>
    <submittedName>
        <fullName evidence="2">Uncharacterized protein</fullName>
    </submittedName>
</protein>
<gene>
    <name evidence="2" type="ORF">ACFSCY_09020</name>
</gene>
<sequence length="58" mass="6214">MSQHSLRPLDPAIGMVLVGWDPGLQTYYARPVPGDDAPPGTPALWTAPTGTRSSTRRP</sequence>